<keyword evidence="2" id="KW-1185">Reference proteome</keyword>
<accession>A0A4V0YQL8</accession>
<evidence type="ECO:0000313" key="2">
    <source>
        <dbReference type="Proteomes" id="UP000293296"/>
    </source>
</evidence>
<evidence type="ECO:0000313" key="1">
    <source>
        <dbReference type="EMBL" id="QAZ66752.1"/>
    </source>
</evidence>
<proteinExistence type="predicted"/>
<dbReference type="OrthoDB" id="5460233at2"/>
<gene>
    <name evidence="1" type="ORF">C3Y92_05645</name>
</gene>
<protein>
    <submittedName>
        <fullName evidence="1">Uncharacterized protein</fullName>
    </submittedName>
</protein>
<sequence>MSEKRAKEITILLRNQGKTVKLELFPATAWGGPAGCYRLRLDGCWHSPGGSKHEFFAPGGIAGLVVALASGAPVQPEECPRLRWGDRVRVPNGTGAYDKTFVSGLPILGLDGRWWVTVTGRDLPVAVDTLLRATGGDQ</sequence>
<dbReference type="AlphaFoldDB" id="A0A4V0YQL8"/>
<dbReference type="RefSeq" id="WP_129350445.1">
    <property type="nucleotide sequence ID" value="NZ_CP026538.1"/>
</dbReference>
<organism evidence="1 2">
    <name type="scientific">Solidesulfovibrio carbinolicus</name>
    <dbReference type="NCBI Taxonomy" id="296842"/>
    <lineage>
        <taxon>Bacteria</taxon>
        <taxon>Pseudomonadati</taxon>
        <taxon>Thermodesulfobacteriota</taxon>
        <taxon>Desulfovibrionia</taxon>
        <taxon>Desulfovibrionales</taxon>
        <taxon>Desulfovibrionaceae</taxon>
        <taxon>Solidesulfovibrio</taxon>
    </lineage>
</organism>
<name>A0A4V0YQL8_9BACT</name>
<reference evidence="1 2" key="1">
    <citation type="submission" date="2018-02" db="EMBL/GenBank/DDBJ databases">
        <title>Genome sequence of Desulfovibrio carbinolicus DSM 3852.</title>
        <authorList>
            <person name="Wilbanks E."/>
            <person name="Skennerton C.T."/>
            <person name="Orphan V.J."/>
        </authorList>
    </citation>
    <scope>NUCLEOTIDE SEQUENCE [LARGE SCALE GENOMIC DNA]</scope>
    <source>
        <strain evidence="1 2">DSM 3852</strain>
    </source>
</reference>
<dbReference type="KEGG" id="dcb:C3Y92_05645"/>
<dbReference type="EMBL" id="CP026538">
    <property type="protein sequence ID" value="QAZ66752.1"/>
    <property type="molecule type" value="Genomic_DNA"/>
</dbReference>
<dbReference type="Proteomes" id="UP000293296">
    <property type="component" value="Chromosome"/>
</dbReference>